<sequence length="160" mass="17049">MAPESFTGDEKPTYFHFYMHDDYGGSNPSSAKVVSGPPAMAGAGPRFFGDIVVLNNALTEGPEATSRAVGRAQGFAARVSRDGTVSELVMTVVFEEEGPHKGSTITVLGLVDLSLPVRELPIVGGTGVFRLVRGHAFTKSHDYNLDTGGAVEMEFHLIHN</sequence>
<keyword evidence="1" id="KW-0052">Apoplast</keyword>
<dbReference type="OrthoDB" id="618087at2759"/>
<organism evidence="2 3">
    <name type="scientific">Zingiber officinale</name>
    <name type="common">Ginger</name>
    <name type="synonym">Amomum zingiber</name>
    <dbReference type="NCBI Taxonomy" id="94328"/>
    <lineage>
        <taxon>Eukaryota</taxon>
        <taxon>Viridiplantae</taxon>
        <taxon>Streptophyta</taxon>
        <taxon>Embryophyta</taxon>
        <taxon>Tracheophyta</taxon>
        <taxon>Spermatophyta</taxon>
        <taxon>Magnoliopsida</taxon>
        <taxon>Liliopsida</taxon>
        <taxon>Zingiberales</taxon>
        <taxon>Zingiberaceae</taxon>
        <taxon>Zingiber</taxon>
    </lineage>
</organism>
<gene>
    <name evidence="2" type="ORF">ZIOFF_029710</name>
</gene>
<proteinExistence type="inferred from homology"/>
<dbReference type="PANTHER" id="PTHR21495">
    <property type="entry name" value="NUCLEOPORIN-RELATED"/>
    <property type="match status" value="1"/>
</dbReference>
<comment type="subcellular location">
    <subcellularLocation>
        <location evidence="1">Secreted</location>
        <location evidence="1">Extracellular space</location>
        <location evidence="1">Apoplast</location>
    </subcellularLocation>
</comment>
<dbReference type="AlphaFoldDB" id="A0A8J5H8G5"/>
<keyword evidence="3" id="KW-1185">Reference proteome</keyword>
<dbReference type="Pfam" id="PF03018">
    <property type="entry name" value="Dirigent"/>
    <property type="match status" value="1"/>
</dbReference>
<comment type="similarity">
    <text evidence="1">Belongs to the plant dirigent protein family.</text>
</comment>
<evidence type="ECO:0000313" key="3">
    <source>
        <dbReference type="Proteomes" id="UP000734854"/>
    </source>
</evidence>
<dbReference type="GO" id="GO:0048046">
    <property type="term" value="C:apoplast"/>
    <property type="evidence" value="ECO:0007669"/>
    <property type="project" value="UniProtKB-SubCell"/>
</dbReference>
<name>A0A8J5H8G5_ZINOF</name>
<dbReference type="Proteomes" id="UP000734854">
    <property type="component" value="Unassembled WGS sequence"/>
</dbReference>
<comment type="subunit">
    <text evidence="1">Homodimer.</text>
</comment>
<dbReference type="InterPro" id="IPR004265">
    <property type="entry name" value="Dirigent"/>
</dbReference>
<comment type="caution">
    <text evidence="2">The sequence shown here is derived from an EMBL/GenBank/DDBJ whole genome shotgun (WGS) entry which is preliminary data.</text>
</comment>
<evidence type="ECO:0000256" key="1">
    <source>
        <dbReference type="RuleBase" id="RU363099"/>
    </source>
</evidence>
<dbReference type="EMBL" id="JACMSC010000008">
    <property type="protein sequence ID" value="KAG6511635.1"/>
    <property type="molecule type" value="Genomic_DNA"/>
</dbReference>
<reference evidence="2 3" key="1">
    <citation type="submission" date="2020-08" db="EMBL/GenBank/DDBJ databases">
        <title>Plant Genome Project.</title>
        <authorList>
            <person name="Zhang R.-G."/>
        </authorList>
    </citation>
    <scope>NUCLEOTIDE SEQUENCE [LARGE SCALE GENOMIC DNA]</scope>
    <source>
        <tissue evidence="2">Rhizome</tissue>
    </source>
</reference>
<accession>A0A8J5H8G5</accession>
<protein>
    <recommendedName>
        <fullName evidence="1">Dirigent protein</fullName>
    </recommendedName>
</protein>
<comment type="function">
    <text evidence="1">Dirigent proteins impart stereoselectivity on the phenoxy radical-coupling reaction, yielding optically active lignans from two molecules of coniferyl alcohol in the biosynthesis of lignans, flavonolignans, and alkaloids and thus plays a central role in plant secondary metabolism.</text>
</comment>
<keyword evidence="1" id="KW-0964">Secreted</keyword>
<evidence type="ECO:0000313" key="2">
    <source>
        <dbReference type="EMBL" id="KAG6511635.1"/>
    </source>
</evidence>